<feature type="region of interest" description="Disordered" evidence="7">
    <location>
        <begin position="17"/>
        <end position="113"/>
    </location>
</feature>
<dbReference type="SUPFAM" id="SSF64268">
    <property type="entry name" value="PX domain"/>
    <property type="match status" value="1"/>
</dbReference>
<dbReference type="CDD" id="cd09138">
    <property type="entry name" value="PLDc_vPLD1_2_yPLD_like_1"/>
    <property type="match status" value="1"/>
</dbReference>
<evidence type="ECO:0000256" key="5">
    <source>
        <dbReference type="ARBA" id="ARBA00022963"/>
    </source>
</evidence>
<dbReference type="InterPro" id="IPR025202">
    <property type="entry name" value="PLD-like_dom"/>
</dbReference>
<dbReference type="CDD" id="cd06093">
    <property type="entry name" value="PX_domain"/>
    <property type="match status" value="1"/>
</dbReference>
<dbReference type="OMA" id="IKDKWDR"/>
<feature type="domain" description="PLD phosphodiesterase" evidence="8">
    <location>
        <begin position="706"/>
        <end position="733"/>
    </location>
</feature>
<evidence type="ECO:0000259" key="8">
    <source>
        <dbReference type="PROSITE" id="PS50035"/>
    </source>
</evidence>
<dbReference type="CDD" id="cd09141">
    <property type="entry name" value="PLDc_vPLD1_2_yPLD_like_2"/>
    <property type="match status" value="1"/>
</dbReference>
<gene>
    <name evidence="9" type="primary">ABSGL_14492.1 scaffold 14663</name>
</gene>
<dbReference type="Gene3D" id="3.30.1520.10">
    <property type="entry name" value="Phox-like domain"/>
    <property type="match status" value="1"/>
</dbReference>
<dbReference type="EMBL" id="LT554937">
    <property type="protein sequence ID" value="SAM08826.1"/>
    <property type="molecule type" value="Genomic_DNA"/>
</dbReference>
<dbReference type="GO" id="GO:0004630">
    <property type="term" value="F:phospholipase D activity"/>
    <property type="evidence" value="ECO:0007669"/>
    <property type="project" value="UniProtKB-EC"/>
</dbReference>
<dbReference type="Gene3D" id="3.30.870.10">
    <property type="entry name" value="Endonuclease Chain A"/>
    <property type="match status" value="2"/>
</dbReference>
<feature type="compositionally biased region" description="Acidic residues" evidence="7">
    <location>
        <begin position="1029"/>
        <end position="1051"/>
    </location>
</feature>
<keyword evidence="5" id="KW-0442">Lipid degradation</keyword>
<accession>A0A163K8C8</accession>
<keyword evidence="10" id="KW-1185">Reference proteome</keyword>
<dbReference type="Pfam" id="PF13091">
    <property type="entry name" value="PLDc_2"/>
    <property type="match status" value="1"/>
</dbReference>
<dbReference type="CDD" id="cd01254">
    <property type="entry name" value="PH_PLD"/>
    <property type="match status" value="1"/>
</dbReference>
<keyword evidence="3" id="KW-0677">Repeat</keyword>
<evidence type="ECO:0000256" key="1">
    <source>
        <dbReference type="ARBA" id="ARBA00000798"/>
    </source>
</evidence>
<comment type="catalytic activity">
    <reaction evidence="1">
        <text>a 1,2-diacyl-sn-glycero-3-phosphocholine + H2O = a 1,2-diacyl-sn-glycero-3-phosphate + choline + H(+)</text>
        <dbReference type="Rhea" id="RHEA:14445"/>
        <dbReference type="ChEBI" id="CHEBI:15354"/>
        <dbReference type="ChEBI" id="CHEBI:15377"/>
        <dbReference type="ChEBI" id="CHEBI:15378"/>
        <dbReference type="ChEBI" id="CHEBI:57643"/>
        <dbReference type="ChEBI" id="CHEBI:58608"/>
        <dbReference type="EC" id="3.1.4.4"/>
    </reaction>
</comment>
<dbReference type="Proteomes" id="UP000078561">
    <property type="component" value="Unassembled WGS sequence"/>
</dbReference>
<dbReference type="OrthoDB" id="14911at2759"/>
<reference evidence="9" key="1">
    <citation type="submission" date="2016-04" db="EMBL/GenBank/DDBJ databases">
        <authorList>
            <person name="Evans L.H."/>
            <person name="Alamgir A."/>
            <person name="Owens N."/>
            <person name="Weber N.D."/>
            <person name="Virtaneva K."/>
            <person name="Barbian K."/>
            <person name="Babar A."/>
            <person name="Rosenke K."/>
        </authorList>
    </citation>
    <scope>NUCLEOTIDE SEQUENCE [LARGE SCALE GENOMIC DNA]</scope>
    <source>
        <strain evidence="9">CBS 101.48</strain>
    </source>
</reference>
<feature type="region of interest" description="Disordered" evidence="7">
    <location>
        <begin position="1166"/>
        <end position="1226"/>
    </location>
</feature>
<feature type="compositionally biased region" description="Basic and acidic residues" evidence="7">
    <location>
        <begin position="409"/>
        <end position="424"/>
    </location>
</feature>
<evidence type="ECO:0000256" key="7">
    <source>
        <dbReference type="SAM" id="MobiDB-lite"/>
    </source>
</evidence>
<evidence type="ECO:0000256" key="6">
    <source>
        <dbReference type="ARBA" id="ARBA00023098"/>
    </source>
</evidence>
<dbReference type="SUPFAM" id="SSF56024">
    <property type="entry name" value="Phospholipase D/nuclease"/>
    <property type="match status" value="2"/>
</dbReference>
<proteinExistence type="predicted"/>
<organism evidence="9">
    <name type="scientific">Absidia glauca</name>
    <name type="common">Pin mould</name>
    <dbReference type="NCBI Taxonomy" id="4829"/>
    <lineage>
        <taxon>Eukaryota</taxon>
        <taxon>Fungi</taxon>
        <taxon>Fungi incertae sedis</taxon>
        <taxon>Mucoromycota</taxon>
        <taxon>Mucoromycotina</taxon>
        <taxon>Mucoromycetes</taxon>
        <taxon>Mucorales</taxon>
        <taxon>Cunninghamellaceae</taxon>
        <taxon>Absidia</taxon>
    </lineage>
</organism>
<dbReference type="InterPro" id="IPR015679">
    <property type="entry name" value="PLipase_D_fam"/>
</dbReference>
<evidence type="ECO:0000313" key="9">
    <source>
        <dbReference type="EMBL" id="SAM08826.1"/>
    </source>
</evidence>
<sequence>MSNPIADTANFFQRRSLHHSGKRSHRHSEGGLPGPAAAEDAFQHDGRSTSLDHQAPSNNNHGDSRPWNRVLSRLSHFGHHDNNVAPADSTDDLNENDTTLGASHYSNGADGPRNTFELMRENRWFPIHFGGRSSNDTTDHGNCNHDTDDDLLPSTCDFKHGTEDEQDQERANYFVHPFQPATTDEETTIPTIVTSPPPPAEETISDHVPISFSAPVRFSLPTDDEDTGPGESSSSSSNDTTSSPQPGEEELDPAAKAHWGKTLEKIKLISSMQQQDTPTTQLDTSATTIVATSRTLVPYYPPAFDPLFIAFTRDEHGHKSVSVTDSEFLDGMGQWAFRIELQYGDVKWVIYRTIAEFVMLHYLLKFKSSLSDYVPAPPTFPNQLQSLYDSAKTTIGWDRKETDDQDATELPRHSLDDENENEKQRDALDRRIALTTYLRDLFQRAHMQISYDVCEFLELSAISMVQDMGWKGKEGYLQHQINFVNHRCCQFWTSHKWNTEWVLLRDSYVAFCETIASDRPTDVLMLDKGFTMTASEPSLFGGYHLTLTNQTRRIKLKGSKREMDEWWTNIKKVQSESPWVHNHRFGSFAPVRHNAKVKWFVDAENHFNAVAEAILSAKSEIYIADWWLSPELYLRRPPSENEDFRLDRLLQRKAREGVMIYIVVYKEMSLALTIDSAHTKQWLQNLHPNIIVQRHPDHASIDNNVLFWSHHEKIVVIDNRLAFIGGLDLCFGRYDSHNHSLADYLPHNRDQEVFPGQDYSNPRKKDFVNVAQHDLTLVDRSEVPRMPWHDVTLATVGPMARDIARHFIQRWNYLKATKSMHRQNLPFLLPKGEYVAARDESKFKGTCRVQALRSSAQWSSGVEREHSIYNAYMECISQAKHFIYIENQFFISATDQDKLLRNKIAQALVERIIRAHEEQEKFKVFIIIPLVPAFEGDLSSSESGSARSVMHFQYMSISRGGNSIIERLTRAGIDPSEYIDWYSLRNWGRIRPPKQQQQQEEQSTETDAEPTKLDEDDTTSPGVKLTDNNDADADNEIDTQDLAGGDDEEYDDPDQYVTELLYIHDKIMIVDDKIALIGSANINDRSQLGNRDSEIAMIIEDTDMVDAYMDGKKYKAAKFAHTLRLQLWKEHLGLLEFDDWASLLHDESPHNDDGTDVETLQVSSAAYPNDYDGNSDNSHDDNGHPRQQQSEHHHRRRQHHGNRHRNKKRHRHAKRNNAQDIQNCEAEEPVQMIDRLSRTRSLYDTYKGVPTTDEQDDHLEAQALDPLSDQCYYNLWRKTAHDNTMLYRRLFRCVPDDTVSTYQEHRIFTGMTNANDTSGAPLFSTAHGHVADPLLSGQEIRHKLETVRGHLVQFPVNYLKDENMIGSSNLIDSVTPMVIFT</sequence>
<dbReference type="GO" id="GO:0009395">
    <property type="term" value="P:phospholipid catabolic process"/>
    <property type="evidence" value="ECO:0007669"/>
    <property type="project" value="TreeGrafter"/>
</dbReference>
<dbReference type="EC" id="3.1.4.4" evidence="2"/>
<dbReference type="InterPro" id="IPR036871">
    <property type="entry name" value="PX_dom_sf"/>
</dbReference>
<evidence type="ECO:0000313" key="10">
    <source>
        <dbReference type="Proteomes" id="UP000078561"/>
    </source>
</evidence>
<feature type="region of interest" description="Disordered" evidence="7">
    <location>
        <begin position="399"/>
        <end position="424"/>
    </location>
</feature>
<dbReference type="Pfam" id="PF00787">
    <property type="entry name" value="PX"/>
    <property type="match status" value="1"/>
</dbReference>
<name>A0A163K8C8_ABSGL</name>
<keyword evidence="6" id="KW-0443">Lipid metabolism</keyword>
<feature type="compositionally biased region" description="Basic residues" evidence="7">
    <location>
        <begin position="17"/>
        <end position="26"/>
    </location>
</feature>
<dbReference type="GO" id="GO:0035091">
    <property type="term" value="F:phosphatidylinositol binding"/>
    <property type="evidence" value="ECO:0007669"/>
    <property type="project" value="InterPro"/>
</dbReference>
<dbReference type="STRING" id="4829.A0A163K8C8"/>
<feature type="compositionally biased region" description="Acidic residues" evidence="7">
    <location>
        <begin position="1002"/>
        <end position="1018"/>
    </location>
</feature>
<evidence type="ECO:0000256" key="2">
    <source>
        <dbReference type="ARBA" id="ARBA00012027"/>
    </source>
</evidence>
<dbReference type="PANTHER" id="PTHR18896">
    <property type="entry name" value="PHOSPHOLIPASE D"/>
    <property type="match status" value="1"/>
</dbReference>
<keyword evidence="4" id="KW-0378">Hydrolase</keyword>
<feature type="region of interest" description="Disordered" evidence="7">
    <location>
        <begin position="217"/>
        <end position="252"/>
    </location>
</feature>
<protein>
    <recommendedName>
        <fullName evidence="2">phospholipase D</fullName>
        <ecNumber evidence="2">3.1.4.4</ecNumber>
    </recommendedName>
</protein>
<dbReference type="Pfam" id="PF00614">
    <property type="entry name" value="PLDc"/>
    <property type="match status" value="1"/>
</dbReference>
<feature type="compositionally biased region" description="Polar residues" evidence="7">
    <location>
        <begin position="48"/>
        <end position="61"/>
    </location>
</feature>
<feature type="region of interest" description="Disordered" evidence="7">
    <location>
        <begin position="991"/>
        <end position="1051"/>
    </location>
</feature>
<feature type="compositionally biased region" description="Polar residues" evidence="7">
    <location>
        <begin position="96"/>
        <end position="106"/>
    </location>
</feature>
<dbReference type="InterPro" id="IPR001736">
    <property type="entry name" value="PLipase_D/transphosphatidylase"/>
</dbReference>
<dbReference type="PROSITE" id="PS50035">
    <property type="entry name" value="PLD"/>
    <property type="match status" value="2"/>
</dbReference>
<feature type="domain" description="PLD phosphodiesterase" evidence="8">
    <location>
        <begin position="1059"/>
        <end position="1086"/>
    </location>
</feature>
<feature type="compositionally biased region" description="Basic residues" evidence="7">
    <location>
        <begin position="1192"/>
        <end position="1215"/>
    </location>
</feature>
<dbReference type="InParanoid" id="A0A163K8C8"/>
<dbReference type="InterPro" id="IPR001683">
    <property type="entry name" value="PX_dom"/>
</dbReference>
<feature type="compositionally biased region" description="Low complexity" evidence="7">
    <location>
        <begin position="229"/>
        <end position="244"/>
    </location>
</feature>
<dbReference type="SMART" id="SM00155">
    <property type="entry name" value="PLDc"/>
    <property type="match status" value="2"/>
</dbReference>
<evidence type="ECO:0000256" key="4">
    <source>
        <dbReference type="ARBA" id="ARBA00022801"/>
    </source>
</evidence>
<evidence type="ECO:0000256" key="3">
    <source>
        <dbReference type="ARBA" id="ARBA00022737"/>
    </source>
</evidence>
<dbReference type="PANTHER" id="PTHR18896:SF76">
    <property type="entry name" value="PHOSPHOLIPASE"/>
    <property type="match status" value="1"/>
</dbReference>